<sequence>MVVTPNNSSSPNRSHIAQPNQALLPPD</sequence>
<protein>
    <submittedName>
        <fullName evidence="2">Uncharacterized protein</fullName>
    </submittedName>
</protein>
<reference evidence="2" key="2">
    <citation type="journal article" date="2015" name="Data Brief">
        <title>Shoot transcriptome of the giant reed, Arundo donax.</title>
        <authorList>
            <person name="Barrero R.A."/>
            <person name="Guerrero F.D."/>
            <person name="Moolhuijzen P."/>
            <person name="Goolsby J.A."/>
            <person name="Tidwell J."/>
            <person name="Bellgard S.E."/>
            <person name="Bellgard M.I."/>
        </authorList>
    </citation>
    <scope>NUCLEOTIDE SEQUENCE</scope>
    <source>
        <tissue evidence="2">Shoot tissue taken approximately 20 cm above the soil surface</tissue>
    </source>
</reference>
<name>A0A0A9GVS1_ARUDO</name>
<evidence type="ECO:0000313" key="2">
    <source>
        <dbReference type="EMBL" id="JAE29090.1"/>
    </source>
</evidence>
<feature type="compositionally biased region" description="Polar residues" evidence="1">
    <location>
        <begin position="1"/>
        <end position="21"/>
    </location>
</feature>
<dbReference type="EMBL" id="GBRH01168806">
    <property type="protein sequence ID" value="JAE29090.1"/>
    <property type="molecule type" value="Transcribed_RNA"/>
</dbReference>
<dbReference type="AlphaFoldDB" id="A0A0A9GVS1"/>
<organism evidence="2">
    <name type="scientific">Arundo donax</name>
    <name type="common">Giant reed</name>
    <name type="synonym">Donax arundinaceus</name>
    <dbReference type="NCBI Taxonomy" id="35708"/>
    <lineage>
        <taxon>Eukaryota</taxon>
        <taxon>Viridiplantae</taxon>
        <taxon>Streptophyta</taxon>
        <taxon>Embryophyta</taxon>
        <taxon>Tracheophyta</taxon>
        <taxon>Spermatophyta</taxon>
        <taxon>Magnoliopsida</taxon>
        <taxon>Liliopsida</taxon>
        <taxon>Poales</taxon>
        <taxon>Poaceae</taxon>
        <taxon>PACMAD clade</taxon>
        <taxon>Arundinoideae</taxon>
        <taxon>Arundineae</taxon>
        <taxon>Arundo</taxon>
    </lineage>
</organism>
<evidence type="ECO:0000256" key="1">
    <source>
        <dbReference type="SAM" id="MobiDB-lite"/>
    </source>
</evidence>
<reference evidence="2" key="1">
    <citation type="submission" date="2014-09" db="EMBL/GenBank/DDBJ databases">
        <authorList>
            <person name="Magalhaes I.L.F."/>
            <person name="Oliveira U."/>
            <person name="Santos F.R."/>
            <person name="Vidigal T.H.D.A."/>
            <person name="Brescovit A.D."/>
            <person name="Santos A.J."/>
        </authorList>
    </citation>
    <scope>NUCLEOTIDE SEQUENCE</scope>
    <source>
        <tissue evidence="2">Shoot tissue taken approximately 20 cm above the soil surface</tissue>
    </source>
</reference>
<feature type="region of interest" description="Disordered" evidence="1">
    <location>
        <begin position="1"/>
        <end position="27"/>
    </location>
</feature>
<accession>A0A0A9GVS1</accession>
<proteinExistence type="predicted"/>